<evidence type="ECO:0000259" key="2">
    <source>
        <dbReference type="Pfam" id="PF00582"/>
    </source>
</evidence>
<sequence length="288" mass="30531">MVRPVTAGVDGSPESLAAAEWAAAEAVSRRLPLRLLHARKWRAGNEQFTIGVSANESWADTRIALVTERVTERYPELELTSEARADAPVRVLLDAAAESELLVVGSRGLGGLAGFLVGSVSQAVIAHASRPVAVVRGEEPPETGPGRPVVVGLDLQHHHAAVLEYAFEAAARSRSPLRVVHTWSLQELYAYPSALPDPEVAAAVREEAHRGALAALAPVHEAFPEVDAELSLLSGATAPELLAASEDAGLVVVGRRSRKRLSLGTHIGPVTHAVLHHAKQPVTVVPYE</sequence>
<keyword evidence="4" id="KW-1185">Reference proteome</keyword>
<organism evidence="3 4">
    <name type="scientific">Streptomyces lycii</name>
    <dbReference type="NCBI Taxonomy" id="2654337"/>
    <lineage>
        <taxon>Bacteria</taxon>
        <taxon>Bacillati</taxon>
        <taxon>Actinomycetota</taxon>
        <taxon>Actinomycetes</taxon>
        <taxon>Kitasatosporales</taxon>
        <taxon>Streptomycetaceae</taxon>
        <taxon>Streptomyces</taxon>
    </lineage>
</organism>
<evidence type="ECO:0000313" key="4">
    <source>
        <dbReference type="Proteomes" id="UP000621266"/>
    </source>
</evidence>
<dbReference type="Proteomes" id="UP000621266">
    <property type="component" value="Unassembled WGS sequence"/>
</dbReference>
<dbReference type="PANTHER" id="PTHR46268">
    <property type="entry name" value="STRESS RESPONSE PROTEIN NHAX"/>
    <property type="match status" value="1"/>
</dbReference>
<proteinExistence type="inferred from homology"/>
<accession>A0ABQ7FHB6</accession>
<comment type="caution">
    <text evidence="3">The sequence shown here is derived from an EMBL/GenBank/DDBJ whole genome shotgun (WGS) entry which is preliminary data.</text>
</comment>
<dbReference type="Gene3D" id="3.40.50.620">
    <property type="entry name" value="HUPs"/>
    <property type="match status" value="2"/>
</dbReference>
<feature type="domain" description="UspA" evidence="2">
    <location>
        <begin position="147"/>
        <end position="286"/>
    </location>
</feature>
<dbReference type="RefSeq" id="WP_098750764.1">
    <property type="nucleotide sequence ID" value="NZ_WHPN01000301.1"/>
</dbReference>
<comment type="similarity">
    <text evidence="1">Belongs to the universal stress protein A family.</text>
</comment>
<name>A0ABQ7FHB6_9ACTN</name>
<dbReference type="PANTHER" id="PTHR46268:SF6">
    <property type="entry name" value="UNIVERSAL STRESS PROTEIN UP12"/>
    <property type="match status" value="1"/>
</dbReference>
<dbReference type="InterPro" id="IPR006015">
    <property type="entry name" value="Universal_stress_UspA"/>
</dbReference>
<feature type="domain" description="UspA" evidence="2">
    <location>
        <begin position="1"/>
        <end position="136"/>
    </location>
</feature>
<dbReference type="EMBL" id="WHPN01000301">
    <property type="protein sequence ID" value="KAF4407720.1"/>
    <property type="molecule type" value="Genomic_DNA"/>
</dbReference>
<protein>
    <submittedName>
        <fullName evidence="3">Universal stress protein</fullName>
    </submittedName>
</protein>
<dbReference type="Pfam" id="PF00582">
    <property type="entry name" value="Usp"/>
    <property type="match status" value="2"/>
</dbReference>
<gene>
    <name evidence="3" type="ORF">GCU69_18150</name>
</gene>
<evidence type="ECO:0000256" key="1">
    <source>
        <dbReference type="ARBA" id="ARBA00008791"/>
    </source>
</evidence>
<dbReference type="InterPro" id="IPR014729">
    <property type="entry name" value="Rossmann-like_a/b/a_fold"/>
</dbReference>
<reference evidence="3 4" key="1">
    <citation type="submission" date="2019-10" db="EMBL/GenBank/DDBJ databases">
        <title>Streptomyces tenebrisbrunneis sp.nov., an endogenous actinomycete isolated from of Lycium ruthenicum.</title>
        <authorList>
            <person name="Ma L."/>
        </authorList>
    </citation>
    <scope>NUCLEOTIDE SEQUENCE [LARGE SCALE GENOMIC DNA]</scope>
    <source>
        <strain evidence="3 4">TRM 66187</strain>
    </source>
</reference>
<dbReference type="InterPro" id="IPR006016">
    <property type="entry name" value="UspA"/>
</dbReference>
<evidence type="ECO:0000313" key="3">
    <source>
        <dbReference type="EMBL" id="KAF4407720.1"/>
    </source>
</evidence>
<dbReference type="SUPFAM" id="SSF52402">
    <property type="entry name" value="Adenine nucleotide alpha hydrolases-like"/>
    <property type="match status" value="2"/>
</dbReference>
<dbReference type="PRINTS" id="PR01438">
    <property type="entry name" value="UNVRSLSTRESS"/>
</dbReference>